<name>B9SGA3_RICCO</name>
<sequence length="68" mass="7845">MLLHSQRYAPTSGCFTPNPTRFPRALHVPRSLRLSELTPLLGSVWNGRERMLEERSLLIKGSFLKRKP</sequence>
<gene>
    <name evidence="1" type="ORF">RCOM_0880400</name>
</gene>
<dbReference type="EMBL" id="EQ973951">
    <property type="protein sequence ID" value="EEF37349.1"/>
    <property type="molecule type" value="Genomic_DNA"/>
</dbReference>
<dbReference type="AlphaFoldDB" id="B9SGA3"/>
<accession>B9SGA3</accession>
<evidence type="ECO:0000313" key="2">
    <source>
        <dbReference type="Proteomes" id="UP000008311"/>
    </source>
</evidence>
<reference evidence="2" key="1">
    <citation type="journal article" date="2010" name="Nat. Biotechnol.">
        <title>Draft genome sequence of the oilseed species Ricinus communis.</title>
        <authorList>
            <person name="Chan A.P."/>
            <person name="Crabtree J."/>
            <person name="Zhao Q."/>
            <person name="Lorenzi H."/>
            <person name="Orvis J."/>
            <person name="Puiu D."/>
            <person name="Melake-Berhan A."/>
            <person name="Jones K.M."/>
            <person name="Redman J."/>
            <person name="Chen G."/>
            <person name="Cahoon E.B."/>
            <person name="Gedil M."/>
            <person name="Stanke M."/>
            <person name="Haas B.J."/>
            <person name="Wortman J.R."/>
            <person name="Fraser-Liggett C.M."/>
            <person name="Ravel J."/>
            <person name="Rabinowicz P.D."/>
        </authorList>
    </citation>
    <scope>NUCLEOTIDE SEQUENCE [LARGE SCALE GENOMIC DNA]</scope>
    <source>
        <strain evidence="2">cv. Hale</strain>
    </source>
</reference>
<dbReference type="Proteomes" id="UP000008311">
    <property type="component" value="Unassembled WGS sequence"/>
</dbReference>
<protein>
    <submittedName>
        <fullName evidence="1">Uncharacterized protein</fullName>
    </submittedName>
</protein>
<proteinExistence type="predicted"/>
<organism evidence="1 2">
    <name type="scientific">Ricinus communis</name>
    <name type="common">Castor bean</name>
    <dbReference type="NCBI Taxonomy" id="3988"/>
    <lineage>
        <taxon>Eukaryota</taxon>
        <taxon>Viridiplantae</taxon>
        <taxon>Streptophyta</taxon>
        <taxon>Embryophyta</taxon>
        <taxon>Tracheophyta</taxon>
        <taxon>Spermatophyta</taxon>
        <taxon>Magnoliopsida</taxon>
        <taxon>eudicotyledons</taxon>
        <taxon>Gunneridae</taxon>
        <taxon>Pentapetalae</taxon>
        <taxon>rosids</taxon>
        <taxon>fabids</taxon>
        <taxon>Malpighiales</taxon>
        <taxon>Euphorbiaceae</taxon>
        <taxon>Acalyphoideae</taxon>
        <taxon>Acalypheae</taxon>
        <taxon>Ricinus</taxon>
    </lineage>
</organism>
<keyword evidence="2" id="KW-1185">Reference proteome</keyword>
<evidence type="ECO:0000313" key="1">
    <source>
        <dbReference type="EMBL" id="EEF37349.1"/>
    </source>
</evidence>
<dbReference type="InParanoid" id="B9SGA3"/>